<evidence type="ECO:0000313" key="3">
    <source>
        <dbReference type="Proteomes" id="UP000322234"/>
    </source>
</evidence>
<reference evidence="2" key="1">
    <citation type="submission" date="2019-10" db="EMBL/GenBank/DDBJ databases">
        <title>The sequence and de novo assembly of the wild yak genome.</title>
        <authorList>
            <person name="Liu Y."/>
        </authorList>
    </citation>
    <scope>NUCLEOTIDE SEQUENCE [LARGE SCALE GENOMIC DNA]</scope>
    <source>
        <strain evidence="2">WY2019</strain>
    </source>
</reference>
<accession>A0A6B0R5S0</accession>
<dbReference type="GO" id="GO:0003810">
    <property type="term" value="F:protein-glutamine gamma-glutamyltransferase activity"/>
    <property type="evidence" value="ECO:0007669"/>
    <property type="project" value="InterPro"/>
</dbReference>
<dbReference type="Gene3D" id="2.60.40.10">
    <property type="entry name" value="Immunoglobulins"/>
    <property type="match status" value="1"/>
</dbReference>
<evidence type="ECO:0000259" key="1">
    <source>
        <dbReference type="Pfam" id="PF00927"/>
    </source>
</evidence>
<dbReference type="EMBL" id="VBQZ03000024">
    <property type="protein sequence ID" value="MXQ85165.1"/>
    <property type="molecule type" value="Genomic_DNA"/>
</dbReference>
<gene>
    <name evidence="2" type="ORF">E5288_WYG004172</name>
</gene>
<protein>
    <recommendedName>
        <fullName evidence="1">Transglutaminase C-terminal domain-containing protein</fullName>
    </recommendedName>
</protein>
<dbReference type="Proteomes" id="UP000322234">
    <property type="component" value="Unassembled WGS sequence"/>
</dbReference>
<sequence length="63" mass="6900">MVEGSGLLLGSLKIDVPALRPKERSRVRFEILPTRSGTKQLLANFSCNKFPAIKAMLSVDVAE</sequence>
<dbReference type="InterPro" id="IPR008958">
    <property type="entry name" value="Transglutaminase_C"/>
</dbReference>
<dbReference type="InterPro" id="IPR036238">
    <property type="entry name" value="Transglutaminase_C_sf"/>
</dbReference>
<dbReference type="InterPro" id="IPR013783">
    <property type="entry name" value="Ig-like_fold"/>
</dbReference>
<dbReference type="SUPFAM" id="SSF49309">
    <property type="entry name" value="Transglutaminase, two C-terminal domains"/>
    <property type="match status" value="1"/>
</dbReference>
<dbReference type="Pfam" id="PF00927">
    <property type="entry name" value="Transglut_C"/>
    <property type="match status" value="1"/>
</dbReference>
<feature type="domain" description="Transglutaminase C-terminal" evidence="1">
    <location>
        <begin position="1"/>
        <end position="62"/>
    </location>
</feature>
<proteinExistence type="predicted"/>
<keyword evidence="3" id="KW-1185">Reference proteome</keyword>
<evidence type="ECO:0000313" key="2">
    <source>
        <dbReference type="EMBL" id="MXQ85165.1"/>
    </source>
</evidence>
<organism evidence="2 3">
    <name type="scientific">Bos mutus</name>
    <name type="common">wild yak</name>
    <dbReference type="NCBI Taxonomy" id="72004"/>
    <lineage>
        <taxon>Eukaryota</taxon>
        <taxon>Metazoa</taxon>
        <taxon>Chordata</taxon>
        <taxon>Craniata</taxon>
        <taxon>Vertebrata</taxon>
        <taxon>Euteleostomi</taxon>
        <taxon>Mammalia</taxon>
        <taxon>Eutheria</taxon>
        <taxon>Laurasiatheria</taxon>
        <taxon>Artiodactyla</taxon>
        <taxon>Ruminantia</taxon>
        <taxon>Pecora</taxon>
        <taxon>Bovidae</taxon>
        <taxon>Bovinae</taxon>
        <taxon>Bos</taxon>
    </lineage>
</organism>
<name>A0A6B0R5S0_9CETA</name>
<dbReference type="AlphaFoldDB" id="A0A6B0R5S0"/>
<comment type="caution">
    <text evidence="2">The sequence shown here is derived from an EMBL/GenBank/DDBJ whole genome shotgun (WGS) entry which is preliminary data.</text>
</comment>